<keyword evidence="12" id="KW-1185">Reference proteome</keyword>
<evidence type="ECO:0000256" key="5">
    <source>
        <dbReference type="ARBA" id="ARBA00022691"/>
    </source>
</evidence>
<dbReference type="CDD" id="cd19473">
    <property type="entry name" value="SET_SUV39H_DIM5-like"/>
    <property type="match status" value="1"/>
</dbReference>
<evidence type="ECO:0000256" key="1">
    <source>
        <dbReference type="ARBA" id="ARBA00004286"/>
    </source>
</evidence>
<dbReference type="PANTHER" id="PTHR46223:SF3">
    <property type="entry name" value="HISTONE-LYSINE N-METHYLTRANSFERASE SET-23"/>
    <property type="match status" value="1"/>
</dbReference>
<dbReference type="PROSITE" id="PS50280">
    <property type="entry name" value="SET"/>
    <property type="match status" value="1"/>
</dbReference>
<evidence type="ECO:0000259" key="9">
    <source>
        <dbReference type="PROSITE" id="PS50867"/>
    </source>
</evidence>
<feature type="domain" description="SET" evidence="8">
    <location>
        <begin position="177"/>
        <end position="312"/>
    </location>
</feature>
<dbReference type="InterPro" id="IPR001214">
    <property type="entry name" value="SET_dom"/>
</dbReference>
<dbReference type="InterPro" id="IPR007728">
    <property type="entry name" value="Pre-SET_dom"/>
</dbReference>
<accession>A0A2N3N2Q3</accession>
<dbReference type="STRING" id="41688.A0A2N3N2Q3"/>
<dbReference type="GO" id="GO:0005694">
    <property type="term" value="C:chromosome"/>
    <property type="evidence" value="ECO:0007669"/>
    <property type="project" value="UniProtKB-SubCell"/>
</dbReference>
<dbReference type="OrthoDB" id="308383at2759"/>
<evidence type="ECO:0000313" key="12">
    <source>
        <dbReference type="Proteomes" id="UP000233524"/>
    </source>
</evidence>
<dbReference type="Pfam" id="PF05033">
    <property type="entry name" value="Pre-SET"/>
    <property type="match status" value="1"/>
</dbReference>
<evidence type="ECO:0000259" key="10">
    <source>
        <dbReference type="PROSITE" id="PS50868"/>
    </source>
</evidence>
<dbReference type="GO" id="GO:0005634">
    <property type="term" value="C:nucleus"/>
    <property type="evidence" value="ECO:0007669"/>
    <property type="project" value="InterPro"/>
</dbReference>
<dbReference type="VEuPathDB" id="FungiDB:jhhlp_006768"/>
<dbReference type="PROSITE" id="PS50867">
    <property type="entry name" value="PRE_SET"/>
    <property type="match status" value="1"/>
</dbReference>
<evidence type="ECO:0008006" key="13">
    <source>
        <dbReference type="Google" id="ProtNLM"/>
    </source>
</evidence>
<dbReference type="Proteomes" id="UP000233524">
    <property type="component" value="Unassembled WGS sequence"/>
</dbReference>
<feature type="domain" description="Pre-SET" evidence="9">
    <location>
        <begin position="87"/>
        <end position="174"/>
    </location>
</feature>
<evidence type="ECO:0000313" key="11">
    <source>
        <dbReference type="EMBL" id="PKS06694.1"/>
    </source>
</evidence>
<dbReference type="GO" id="GO:0042054">
    <property type="term" value="F:histone methyltransferase activity"/>
    <property type="evidence" value="ECO:0007669"/>
    <property type="project" value="InterPro"/>
</dbReference>
<dbReference type="EMBL" id="NLAX01001033">
    <property type="protein sequence ID" value="PKS06694.1"/>
    <property type="molecule type" value="Genomic_DNA"/>
</dbReference>
<comment type="caution">
    <text evidence="11">The sequence shown here is derived from an EMBL/GenBank/DDBJ whole genome shotgun (WGS) entry which is preliminary data.</text>
</comment>
<dbReference type="SMART" id="SM00317">
    <property type="entry name" value="SET"/>
    <property type="match status" value="1"/>
</dbReference>
<dbReference type="InParanoid" id="A0A2N3N2Q3"/>
<keyword evidence="5" id="KW-0949">S-adenosyl-L-methionine</keyword>
<dbReference type="PANTHER" id="PTHR46223">
    <property type="entry name" value="HISTONE-LYSINE N-METHYLTRANSFERASE SUV39H"/>
    <property type="match status" value="1"/>
</dbReference>
<keyword evidence="7" id="KW-0862">Zinc</keyword>
<dbReference type="AlphaFoldDB" id="A0A2N3N2Q3"/>
<dbReference type="Pfam" id="PF00856">
    <property type="entry name" value="SET"/>
    <property type="match status" value="1"/>
</dbReference>
<keyword evidence="2" id="KW-0158">Chromosome</keyword>
<dbReference type="InterPro" id="IPR003616">
    <property type="entry name" value="Post-SET_dom"/>
</dbReference>
<name>A0A2N3N2Q3_9PEZI</name>
<dbReference type="Gene3D" id="2.170.270.10">
    <property type="entry name" value="SET domain"/>
    <property type="match status" value="1"/>
</dbReference>
<comment type="subcellular location">
    <subcellularLocation>
        <location evidence="1">Chromosome</location>
    </subcellularLocation>
</comment>
<evidence type="ECO:0000256" key="6">
    <source>
        <dbReference type="ARBA" id="ARBA00022723"/>
    </source>
</evidence>
<dbReference type="SUPFAM" id="SSF82199">
    <property type="entry name" value="SET domain"/>
    <property type="match status" value="1"/>
</dbReference>
<reference evidence="11 12" key="1">
    <citation type="journal article" date="2017" name="G3 (Bethesda)">
        <title>First Draft Genome Sequence of the Pathogenic Fungus Lomentospora prolificans (Formerly Scedosporium prolificans).</title>
        <authorList>
            <person name="Luo R."/>
            <person name="Zimin A."/>
            <person name="Workman R."/>
            <person name="Fan Y."/>
            <person name="Pertea G."/>
            <person name="Grossman N."/>
            <person name="Wear M.P."/>
            <person name="Jia B."/>
            <person name="Miller H."/>
            <person name="Casadevall A."/>
            <person name="Timp W."/>
            <person name="Zhang S.X."/>
            <person name="Salzberg S.L."/>
        </authorList>
    </citation>
    <scope>NUCLEOTIDE SEQUENCE [LARGE SCALE GENOMIC DNA]</scope>
    <source>
        <strain evidence="11 12">JHH-5317</strain>
    </source>
</reference>
<organism evidence="11 12">
    <name type="scientific">Lomentospora prolificans</name>
    <dbReference type="NCBI Taxonomy" id="41688"/>
    <lineage>
        <taxon>Eukaryota</taxon>
        <taxon>Fungi</taxon>
        <taxon>Dikarya</taxon>
        <taxon>Ascomycota</taxon>
        <taxon>Pezizomycotina</taxon>
        <taxon>Sordariomycetes</taxon>
        <taxon>Hypocreomycetidae</taxon>
        <taxon>Microascales</taxon>
        <taxon>Microascaceae</taxon>
        <taxon>Lomentospora</taxon>
    </lineage>
</organism>
<dbReference type="PROSITE" id="PS50868">
    <property type="entry name" value="POST_SET"/>
    <property type="match status" value="1"/>
</dbReference>
<sequence length="346" mass="39490">MPRPAKKPTMEDAMRRHFFHHGSHDASLNEEKMNCHMCQIRSFSSHADYPITVINDVDNAPLPPDFRFIDGVVLGDGVEPAEDSFRSGCECRKDELCQFGGCQCLGDVGEEDSQEEGSARQNRRLQVYAYQTRGQRAGMLNARMLRPECRAPIYECHEGCACSEDCPNRVVERGRRVPLQIFKTENRGWGVRCPQDLQKGQFVDCYFGEVITAKEAEERRRRSDIAQKKDVYLFALDKFNDPNSLDPRLAQPALLVDGEFMSGPTRFINHSCEPNLRIFARVGDHADKHLHDLALFAIADIQRNTELTFDYIDGVEEDEEDLTDPEKLKEMTKCLCGSDKCRGFLW</sequence>
<dbReference type="GO" id="GO:0032259">
    <property type="term" value="P:methylation"/>
    <property type="evidence" value="ECO:0007669"/>
    <property type="project" value="UniProtKB-KW"/>
</dbReference>
<evidence type="ECO:0000256" key="2">
    <source>
        <dbReference type="ARBA" id="ARBA00022454"/>
    </source>
</evidence>
<evidence type="ECO:0000259" key="8">
    <source>
        <dbReference type="PROSITE" id="PS50280"/>
    </source>
</evidence>
<evidence type="ECO:0000256" key="3">
    <source>
        <dbReference type="ARBA" id="ARBA00022603"/>
    </source>
</evidence>
<dbReference type="SMART" id="SM00468">
    <property type="entry name" value="PreSET"/>
    <property type="match status" value="1"/>
</dbReference>
<dbReference type="InterPro" id="IPR046341">
    <property type="entry name" value="SET_dom_sf"/>
</dbReference>
<protein>
    <recommendedName>
        <fullName evidence="13">Histone-lysine N-methyltransferase</fullName>
    </recommendedName>
</protein>
<keyword evidence="3" id="KW-0489">Methyltransferase</keyword>
<dbReference type="InterPro" id="IPR050973">
    <property type="entry name" value="H3K9_Histone-Lys_N-MTase"/>
</dbReference>
<proteinExistence type="predicted"/>
<dbReference type="GO" id="GO:0008270">
    <property type="term" value="F:zinc ion binding"/>
    <property type="evidence" value="ECO:0007669"/>
    <property type="project" value="InterPro"/>
</dbReference>
<keyword evidence="6" id="KW-0479">Metal-binding</keyword>
<evidence type="ECO:0000256" key="4">
    <source>
        <dbReference type="ARBA" id="ARBA00022679"/>
    </source>
</evidence>
<gene>
    <name evidence="11" type="ORF">jhhlp_006768</name>
</gene>
<feature type="domain" description="Post-SET" evidence="10">
    <location>
        <begin position="330"/>
        <end position="346"/>
    </location>
</feature>
<keyword evidence="4" id="KW-0808">Transferase</keyword>
<evidence type="ECO:0000256" key="7">
    <source>
        <dbReference type="ARBA" id="ARBA00022833"/>
    </source>
</evidence>